<comment type="caution">
    <text evidence="3">The sequence shown here is derived from an EMBL/GenBank/DDBJ whole genome shotgun (WGS) entry which is preliminary data.</text>
</comment>
<dbReference type="CDD" id="cd06529">
    <property type="entry name" value="S24_LexA-like"/>
    <property type="match status" value="1"/>
</dbReference>
<dbReference type="PANTHER" id="PTHR33516">
    <property type="entry name" value="LEXA REPRESSOR"/>
    <property type="match status" value="1"/>
</dbReference>
<dbReference type="InterPro" id="IPR001387">
    <property type="entry name" value="Cro/C1-type_HTH"/>
</dbReference>
<dbReference type="InterPro" id="IPR010982">
    <property type="entry name" value="Lambda_DNA-bd_dom_sf"/>
</dbReference>
<dbReference type="Gene3D" id="2.10.109.10">
    <property type="entry name" value="Umud Fragment, subunit A"/>
    <property type="match status" value="1"/>
</dbReference>
<dbReference type="SMART" id="SM00530">
    <property type="entry name" value="HTH_XRE"/>
    <property type="match status" value="1"/>
</dbReference>
<dbReference type="PANTHER" id="PTHR33516:SF2">
    <property type="entry name" value="LEXA REPRESSOR-RELATED"/>
    <property type="match status" value="1"/>
</dbReference>
<dbReference type="EMBL" id="JYMX02000023">
    <property type="protein sequence ID" value="MCW3714561.1"/>
    <property type="molecule type" value="Genomic_DNA"/>
</dbReference>
<accession>A0ABD4UJM4</accession>
<feature type="domain" description="HTH cro/C1-type" evidence="2">
    <location>
        <begin position="11"/>
        <end position="65"/>
    </location>
</feature>
<gene>
    <name evidence="3" type="ORF">UE95_025050</name>
</gene>
<dbReference type="SUPFAM" id="SSF47413">
    <property type="entry name" value="lambda repressor-like DNA-binding domains"/>
    <property type="match status" value="1"/>
</dbReference>
<dbReference type="InterPro" id="IPR036286">
    <property type="entry name" value="LexA/Signal_pep-like_sf"/>
</dbReference>
<dbReference type="CDD" id="cd00093">
    <property type="entry name" value="HTH_XRE"/>
    <property type="match status" value="1"/>
</dbReference>
<evidence type="ECO:0000313" key="4">
    <source>
        <dbReference type="Proteomes" id="UP000191686"/>
    </source>
</evidence>
<dbReference type="InterPro" id="IPR039418">
    <property type="entry name" value="LexA-like"/>
</dbReference>
<sequence>MTEAEHIGTRIRALRKQHELTLQQVADEFGISRASVSEWESGRSKPDAAKLAKLAFLLHTTVLYLLEGDTSKPTSTGPSFVESATTEGRRPRVSVRSSRTIEGVVPGKYLPKKVDEAESNVTEWPVGKLPLISWVQAGEWSEIVDNFQPGDAEDWIACPFPSGRHGFVLRVVGDSMFNPGGDLSFRDGDFISVNPEHDARHRSLVIARRDREKATFKQLLLDESEGPMLHALNPNWPTRYIPFDKTTEIVGVVTGQWRPLV</sequence>
<dbReference type="AlphaFoldDB" id="A0ABD4UJM4"/>
<evidence type="ECO:0000313" key="3">
    <source>
        <dbReference type="EMBL" id="MCW3714561.1"/>
    </source>
</evidence>
<protein>
    <submittedName>
        <fullName evidence="3">XRE family transcriptional regulator</fullName>
    </submittedName>
</protein>
<dbReference type="Proteomes" id="UP000191686">
    <property type="component" value="Unassembled WGS sequence"/>
</dbReference>
<dbReference type="PROSITE" id="PS50943">
    <property type="entry name" value="HTH_CROC1"/>
    <property type="match status" value="1"/>
</dbReference>
<organism evidence="3 4">
    <name type="scientific">Burkholderia cenocepacia</name>
    <dbReference type="NCBI Taxonomy" id="95486"/>
    <lineage>
        <taxon>Bacteria</taxon>
        <taxon>Pseudomonadati</taxon>
        <taxon>Pseudomonadota</taxon>
        <taxon>Betaproteobacteria</taxon>
        <taxon>Burkholderiales</taxon>
        <taxon>Burkholderiaceae</taxon>
        <taxon>Burkholderia</taxon>
        <taxon>Burkholderia cepacia complex</taxon>
    </lineage>
</organism>
<dbReference type="Pfam" id="PF01381">
    <property type="entry name" value="HTH_3"/>
    <property type="match status" value="1"/>
</dbReference>
<name>A0ABD4UJM4_9BURK</name>
<dbReference type="Gene3D" id="1.10.260.40">
    <property type="entry name" value="lambda repressor-like DNA-binding domains"/>
    <property type="match status" value="1"/>
</dbReference>
<dbReference type="SUPFAM" id="SSF51306">
    <property type="entry name" value="LexA/Signal peptidase"/>
    <property type="match status" value="1"/>
</dbReference>
<reference evidence="3 4" key="1">
    <citation type="journal article" date="2017" name="Front. Microbiol.">
        <title>Genomics reveals a unique clone of Burkholderia cenocepacia harbouring an actively excising novel genomic island.</title>
        <authorList>
            <person name="Patil P."/>
            <person name="Mali S."/>
            <person name="Midha S."/>
            <person name="Gautam V."/>
            <person name="Dash L."/>
            <person name="Kumar S."/>
            <person name="Shastri J."/>
            <person name="Singhal L."/>
            <person name="Patil P.B."/>
        </authorList>
    </citation>
    <scope>NUCLEOTIDE SEQUENCE [LARGE SCALE GENOMIC DNA]</scope>
    <source>
        <strain evidence="3 4">BC-19</strain>
    </source>
</reference>
<evidence type="ECO:0000259" key="2">
    <source>
        <dbReference type="PROSITE" id="PS50943"/>
    </source>
</evidence>
<feature type="region of interest" description="Disordered" evidence="1">
    <location>
        <begin position="71"/>
        <end position="96"/>
    </location>
</feature>
<proteinExistence type="predicted"/>
<dbReference type="RefSeq" id="WP_080324224.1">
    <property type="nucleotide sequence ID" value="NZ_JYMX02000023.1"/>
</dbReference>
<feature type="compositionally biased region" description="Polar residues" evidence="1">
    <location>
        <begin position="71"/>
        <end position="86"/>
    </location>
</feature>
<reference evidence="3 4" key="2">
    <citation type="journal article" date="2017" name="Front. Microbiol.">
        <title>Genomics Reveals a Unique Clone of Burkholderia cenocepacia Harboring an Actively Excising Novel Genomic Island.</title>
        <authorList>
            <person name="Patil P.P."/>
            <person name="Mali S."/>
            <person name="Midha S."/>
            <person name="Gautam V."/>
            <person name="Dash L."/>
            <person name="Kumar S."/>
            <person name="Shastri J."/>
            <person name="Singhal L."/>
            <person name="Patil P.B."/>
        </authorList>
    </citation>
    <scope>NUCLEOTIDE SEQUENCE [LARGE SCALE GENOMIC DNA]</scope>
    <source>
        <strain evidence="3 4">BC-19</strain>
    </source>
</reference>
<evidence type="ECO:0000256" key="1">
    <source>
        <dbReference type="SAM" id="MobiDB-lite"/>
    </source>
</evidence>
<dbReference type="Pfam" id="PF00717">
    <property type="entry name" value="Peptidase_S24"/>
    <property type="match status" value="1"/>
</dbReference>
<dbReference type="InterPro" id="IPR015927">
    <property type="entry name" value="Peptidase_S24_S26A/B/C"/>
</dbReference>
<dbReference type="InterPro" id="IPR050077">
    <property type="entry name" value="LexA_repressor"/>
</dbReference>